<dbReference type="Proteomes" id="UP000052978">
    <property type="component" value="Unassembled WGS sequence"/>
</dbReference>
<reference evidence="2 3" key="1">
    <citation type="journal article" date="2013" name="Nat. Commun.">
        <title>Genome analysis reveals insights into physiology and longevity of the Brandt's bat Myotis brandtii.</title>
        <authorList>
            <person name="Seim I."/>
            <person name="Fang X."/>
            <person name="Xiong Z."/>
            <person name="Lobanov A.V."/>
            <person name="Huang Z."/>
            <person name="Ma S."/>
            <person name="Feng Y."/>
            <person name="Turanov A.A."/>
            <person name="Zhu Y."/>
            <person name="Lenz T.L."/>
            <person name="Gerashchenko M.V."/>
            <person name="Fan D."/>
            <person name="Hee Yim S."/>
            <person name="Yao X."/>
            <person name="Jordan D."/>
            <person name="Xiong Y."/>
            <person name="Ma Y."/>
            <person name="Lyapunov A.N."/>
            <person name="Chen G."/>
            <person name="Kulakova O.I."/>
            <person name="Sun Y."/>
            <person name="Lee S.G."/>
            <person name="Bronson R.T."/>
            <person name="Moskalev A.A."/>
            <person name="Sunyaev S.R."/>
            <person name="Zhang G."/>
            <person name="Krogh A."/>
            <person name="Wang J."/>
            <person name="Gladyshev V.N."/>
        </authorList>
    </citation>
    <scope>NUCLEOTIDE SEQUENCE [LARGE SCALE GENOMIC DNA]</scope>
</reference>
<feature type="chain" id="PRO_5004554664" description="Secreted protein" evidence="1">
    <location>
        <begin position="24"/>
        <end position="88"/>
    </location>
</feature>
<evidence type="ECO:0000256" key="1">
    <source>
        <dbReference type="SAM" id="SignalP"/>
    </source>
</evidence>
<sequence length="88" mass="9109">MAGGRGFTLAICISVLEISVLTAGPTPSCVAVLSAKKGTFSPFALILTGNSKPMPRRSGNQTNQTIQNIYTIPSIAEGQACVTPSNKL</sequence>
<feature type="signal peptide" evidence="1">
    <location>
        <begin position="1"/>
        <end position="23"/>
    </location>
</feature>
<evidence type="ECO:0000313" key="3">
    <source>
        <dbReference type="Proteomes" id="UP000052978"/>
    </source>
</evidence>
<gene>
    <name evidence="2" type="ORF">D623_10029236</name>
</gene>
<dbReference type="AlphaFoldDB" id="S7N3M7"/>
<evidence type="ECO:0008006" key="4">
    <source>
        <dbReference type="Google" id="ProtNLM"/>
    </source>
</evidence>
<protein>
    <recommendedName>
        <fullName evidence="4">Secreted protein</fullName>
    </recommendedName>
</protein>
<dbReference type="EMBL" id="KE163354">
    <property type="protein sequence ID" value="EPQ11654.1"/>
    <property type="molecule type" value="Genomic_DNA"/>
</dbReference>
<accession>S7N3M7</accession>
<proteinExistence type="predicted"/>
<keyword evidence="1" id="KW-0732">Signal</keyword>
<organism evidence="2 3">
    <name type="scientific">Myotis brandtii</name>
    <name type="common">Brandt's bat</name>
    <dbReference type="NCBI Taxonomy" id="109478"/>
    <lineage>
        <taxon>Eukaryota</taxon>
        <taxon>Metazoa</taxon>
        <taxon>Chordata</taxon>
        <taxon>Craniata</taxon>
        <taxon>Vertebrata</taxon>
        <taxon>Euteleostomi</taxon>
        <taxon>Mammalia</taxon>
        <taxon>Eutheria</taxon>
        <taxon>Laurasiatheria</taxon>
        <taxon>Chiroptera</taxon>
        <taxon>Yangochiroptera</taxon>
        <taxon>Vespertilionidae</taxon>
        <taxon>Myotis</taxon>
    </lineage>
</organism>
<keyword evidence="3" id="KW-1185">Reference proteome</keyword>
<name>S7N3M7_MYOBR</name>
<evidence type="ECO:0000313" key="2">
    <source>
        <dbReference type="EMBL" id="EPQ11654.1"/>
    </source>
</evidence>